<sequence>AGRCERDGRHDRLAAHLPEGGRRSRACRRGRRRGDGDDAGGGCHRSRARCALFGAAAPGMGGAPLDAPPGAEQSDRERAALRQIRAGDGDGGSGGTGLPGRGRRPRHSARQDRGSVAALCPARCRAGPQYQGDGA</sequence>
<feature type="compositionally biased region" description="Basic and acidic residues" evidence="1">
    <location>
        <begin position="73"/>
        <end position="88"/>
    </location>
</feature>
<feature type="region of interest" description="Disordered" evidence="1">
    <location>
        <begin position="1"/>
        <end position="44"/>
    </location>
</feature>
<organism evidence="2 3">
    <name type="scientific">Staphylococcus aureus</name>
    <dbReference type="NCBI Taxonomy" id="1280"/>
    <lineage>
        <taxon>Bacteria</taxon>
        <taxon>Bacillati</taxon>
        <taxon>Bacillota</taxon>
        <taxon>Bacilli</taxon>
        <taxon>Bacillales</taxon>
        <taxon>Staphylococcaceae</taxon>
        <taxon>Staphylococcus</taxon>
    </lineage>
</organism>
<accession>A0AA40ML77</accession>
<evidence type="ECO:0000256" key="1">
    <source>
        <dbReference type="SAM" id="MobiDB-lite"/>
    </source>
</evidence>
<reference evidence="2 3" key="1">
    <citation type="submission" date="2015-01" db="EMBL/GenBank/DDBJ databases">
        <title>Characterization of Swiss Staphylococcus aureus strains involved in food poisoning.</title>
        <authorList>
            <person name="Crovadore J."/>
            <person name="Chablais R."/>
            <person name="Tonacini J."/>
            <person name="Schnyder B."/>
            <person name="Lefort F."/>
        </authorList>
    </citation>
    <scope>NUCLEOTIDE SEQUENCE [LARGE SCALE GENOMIC DNA]</scope>
    <source>
        <strain evidence="2 3">SA-120</strain>
    </source>
</reference>
<name>A0AA40ML77_STAAU</name>
<gene>
    <name evidence="2" type="ORF">QU38_00830</name>
</gene>
<feature type="compositionally biased region" description="Basic and acidic residues" evidence="1">
    <location>
        <begin position="1"/>
        <end position="22"/>
    </location>
</feature>
<dbReference type="EMBL" id="JXIG01000183">
    <property type="protein sequence ID" value="KIU01594.1"/>
    <property type="molecule type" value="Genomic_DNA"/>
</dbReference>
<feature type="non-terminal residue" evidence="2">
    <location>
        <position position="135"/>
    </location>
</feature>
<feature type="compositionally biased region" description="Basic residues" evidence="1">
    <location>
        <begin position="23"/>
        <end position="32"/>
    </location>
</feature>
<feature type="non-terminal residue" evidence="2">
    <location>
        <position position="1"/>
    </location>
</feature>
<dbReference type="AlphaFoldDB" id="A0AA40ML77"/>
<comment type="caution">
    <text evidence="2">The sequence shown here is derived from an EMBL/GenBank/DDBJ whole genome shotgun (WGS) entry which is preliminary data.</text>
</comment>
<evidence type="ECO:0000313" key="2">
    <source>
        <dbReference type="EMBL" id="KIU01594.1"/>
    </source>
</evidence>
<protein>
    <submittedName>
        <fullName evidence="2">Uncharacterized protein</fullName>
    </submittedName>
</protein>
<feature type="region of interest" description="Disordered" evidence="1">
    <location>
        <begin position="56"/>
        <end position="115"/>
    </location>
</feature>
<dbReference type="Proteomes" id="UP000032274">
    <property type="component" value="Unassembled WGS sequence"/>
</dbReference>
<feature type="compositionally biased region" description="Low complexity" evidence="1">
    <location>
        <begin position="56"/>
        <end position="71"/>
    </location>
</feature>
<evidence type="ECO:0000313" key="3">
    <source>
        <dbReference type="Proteomes" id="UP000032274"/>
    </source>
</evidence>
<proteinExistence type="predicted"/>
<feature type="compositionally biased region" description="Gly residues" evidence="1">
    <location>
        <begin position="89"/>
        <end position="100"/>
    </location>
</feature>